<accession>A0A6J4TFW3</accession>
<feature type="compositionally biased region" description="Pro residues" evidence="1">
    <location>
        <begin position="44"/>
        <end position="55"/>
    </location>
</feature>
<feature type="non-terminal residue" evidence="2">
    <location>
        <position position="1"/>
    </location>
</feature>
<organism evidence="2">
    <name type="scientific">uncultured Sphingomonadaceae bacterium</name>
    <dbReference type="NCBI Taxonomy" id="169976"/>
    <lineage>
        <taxon>Bacteria</taxon>
        <taxon>Pseudomonadati</taxon>
        <taxon>Pseudomonadota</taxon>
        <taxon>Alphaproteobacteria</taxon>
        <taxon>Sphingomonadales</taxon>
        <taxon>Sphingomonadaceae</taxon>
        <taxon>environmental samples</taxon>
    </lineage>
</organism>
<name>A0A6J4TFW3_9SPHN</name>
<reference evidence="2" key="1">
    <citation type="submission" date="2020-02" db="EMBL/GenBank/DDBJ databases">
        <authorList>
            <person name="Meier V. D."/>
        </authorList>
    </citation>
    <scope>NUCLEOTIDE SEQUENCE</scope>
    <source>
        <strain evidence="2">AVDCRST_MAG91</strain>
    </source>
</reference>
<feature type="non-terminal residue" evidence="2">
    <location>
        <position position="92"/>
    </location>
</feature>
<evidence type="ECO:0000256" key="1">
    <source>
        <dbReference type="SAM" id="MobiDB-lite"/>
    </source>
</evidence>
<sequence>SPNMHRAPASAGTATGRLSEMSWESHCSRPRACASAGGRAPSGSAPPSPPLPAPPICCAGRRGPNGSIASPRWRRCATRSPFEPSASRRRNP</sequence>
<evidence type="ECO:0000313" key="2">
    <source>
        <dbReference type="EMBL" id="CAA9521036.1"/>
    </source>
</evidence>
<feature type="region of interest" description="Disordered" evidence="1">
    <location>
        <begin position="1"/>
        <end position="92"/>
    </location>
</feature>
<proteinExistence type="predicted"/>
<dbReference type="EMBL" id="CADCVX010000402">
    <property type="protein sequence ID" value="CAA9521036.1"/>
    <property type="molecule type" value="Genomic_DNA"/>
</dbReference>
<feature type="compositionally biased region" description="Low complexity" evidence="1">
    <location>
        <begin position="30"/>
        <end position="43"/>
    </location>
</feature>
<gene>
    <name evidence="2" type="ORF">AVDCRST_MAG91-2196</name>
</gene>
<dbReference type="AlphaFoldDB" id="A0A6J4TFW3"/>
<protein>
    <submittedName>
        <fullName evidence="2">Uncharacterized protein</fullName>
    </submittedName>
</protein>